<organism evidence="3">
    <name type="scientific">Anopheles darlingi</name>
    <name type="common">Mosquito</name>
    <dbReference type="NCBI Taxonomy" id="43151"/>
    <lineage>
        <taxon>Eukaryota</taxon>
        <taxon>Metazoa</taxon>
        <taxon>Ecdysozoa</taxon>
        <taxon>Arthropoda</taxon>
        <taxon>Hexapoda</taxon>
        <taxon>Insecta</taxon>
        <taxon>Pterygota</taxon>
        <taxon>Neoptera</taxon>
        <taxon>Endopterygota</taxon>
        <taxon>Diptera</taxon>
        <taxon>Nematocera</taxon>
        <taxon>Culicoidea</taxon>
        <taxon>Culicidae</taxon>
        <taxon>Anophelinae</taxon>
        <taxon>Anopheles</taxon>
    </lineage>
</organism>
<feature type="transmembrane region" description="Helical" evidence="1">
    <location>
        <begin position="29"/>
        <end position="49"/>
    </location>
</feature>
<protein>
    <recommendedName>
        <fullName evidence="4">Secreted protein</fullName>
    </recommendedName>
</protein>
<keyword evidence="1" id="KW-1133">Transmembrane helix</keyword>
<proteinExistence type="predicted"/>
<evidence type="ECO:0000256" key="1">
    <source>
        <dbReference type="SAM" id="Phobius"/>
    </source>
</evidence>
<evidence type="ECO:0008006" key="4">
    <source>
        <dbReference type="Google" id="ProtNLM"/>
    </source>
</evidence>
<accession>A0A2M4D528</accession>
<feature type="chain" id="PRO_5014643288" description="Secreted protein" evidence="2">
    <location>
        <begin position="20"/>
        <end position="77"/>
    </location>
</feature>
<keyword evidence="1" id="KW-0812">Transmembrane</keyword>
<name>A0A2M4D528_ANODA</name>
<dbReference type="EMBL" id="GGFL01008487">
    <property type="protein sequence ID" value="MBW72665.1"/>
    <property type="molecule type" value="Transcribed_RNA"/>
</dbReference>
<evidence type="ECO:0000313" key="3">
    <source>
        <dbReference type="EMBL" id="MBW72665.1"/>
    </source>
</evidence>
<keyword evidence="2" id="KW-0732">Signal</keyword>
<keyword evidence="1" id="KW-0472">Membrane</keyword>
<sequence length="77" mass="8071">MVVLLLLLLLLLFVTLVGSGGEVKGPIDTFAPATVMAAVAVAMAFVILFRGGSCVIVEPLIGCRTATCSLRFLCHHL</sequence>
<feature type="signal peptide" evidence="2">
    <location>
        <begin position="1"/>
        <end position="19"/>
    </location>
</feature>
<evidence type="ECO:0000256" key="2">
    <source>
        <dbReference type="SAM" id="SignalP"/>
    </source>
</evidence>
<reference evidence="3" key="1">
    <citation type="submission" date="2018-01" db="EMBL/GenBank/DDBJ databases">
        <title>An insight into the sialome of Amazonian anophelines.</title>
        <authorList>
            <person name="Ribeiro J.M."/>
            <person name="Scarpassa V."/>
            <person name="Calvo E."/>
        </authorList>
    </citation>
    <scope>NUCLEOTIDE SEQUENCE</scope>
</reference>
<dbReference type="AlphaFoldDB" id="A0A2M4D528"/>